<dbReference type="InterPro" id="IPR036818">
    <property type="entry name" value="AIDA_N_sf"/>
</dbReference>
<reference evidence="5" key="2">
    <citation type="submission" date="2025-09" db="UniProtKB">
        <authorList>
            <consortium name="Ensembl"/>
        </authorList>
    </citation>
    <scope>IDENTIFICATION</scope>
</reference>
<dbReference type="PANTHER" id="PTHR28654:SF1">
    <property type="entry name" value="AXIN INTERACTOR, DORSALIZATION-ASSOCIATED PROTEIN"/>
    <property type="match status" value="1"/>
</dbReference>
<dbReference type="FunFam" id="2.60.40.150:FF:000059">
    <property type="entry name" value="Axin interactor, dorsalization-associated protein"/>
    <property type="match status" value="1"/>
</dbReference>
<dbReference type="Pfam" id="PF08910">
    <property type="entry name" value="Aida_N"/>
    <property type="match status" value="1"/>
</dbReference>
<dbReference type="PROSITE" id="PS51911">
    <property type="entry name" value="C2_AIDA"/>
    <property type="match status" value="1"/>
</dbReference>
<dbReference type="Pfam" id="PF14186">
    <property type="entry name" value="Aida_C2"/>
    <property type="match status" value="1"/>
</dbReference>
<evidence type="ECO:0000256" key="1">
    <source>
        <dbReference type="ARBA" id="ARBA00007205"/>
    </source>
</evidence>
<evidence type="ECO:0000313" key="5">
    <source>
        <dbReference type="Ensembl" id="ENSPMAP00000004511.1"/>
    </source>
</evidence>
<dbReference type="HOGENOM" id="CLU_064322_0_0_1"/>
<dbReference type="AlphaFoldDB" id="S4RH29"/>
<feature type="domain" description="C2 Aida-type" evidence="4">
    <location>
        <begin position="158"/>
        <end position="305"/>
    </location>
</feature>
<dbReference type="Gene3D" id="1.20.120.360">
    <property type="entry name" value="Axin interactor, dorsalization-associated protein, N-terminal domain"/>
    <property type="match status" value="1"/>
</dbReference>
<protein>
    <submittedName>
        <fullName evidence="5">Axin interactor, dorsalization associated</fullName>
    </submittedName>
</protein>
<dbReference type="SUPFAM" id="SSF109779">
    <property type="entry name" value="Domain from hypothetical 2610208m17rik protein"/>
    <property type="match status" value="1"/>
</dbReference>
<dbReference type="PANTHER" id="PTHR28654">
    <property type="entry name" value="AXIN INTERACTOR, DORSALIZATION-ASSOCIATED PROTEIN"/>
    <property type="match status" value="1"/>
</dbReference>
<evidence type="ECO:0000256" key="2">
    <source>
        <dbReference type="ARBA" id="ARBA00022473"/>
    </source>
</evidence>
<reference evidence="5" key="1">
    <citation type="submission" date="2025-08" db="UniProtKB">
        <authorList>
            <consortium name="Ensembl"/>
        </authorList>
    </citation>
    <scope>IDENTIFICATION</scope>
</reference>
<dbReference type="GO" id="GO:0016020">
    <property type="term" value="C:membrane"/>
    <property type="evidence" value="ECO:0007669"/>
    <property type="project" value="TreeGrafter"/>
</dbReference>
<dbReference type="InterPro" id="IPR025939">
    <property type="entry name" value="Aida_C"/>
</dbReference>
<evidence type="ECO:0000259" key="4">
    <source>
        <dbReference type="PROSITE" id="PS51911"/>
    </source>
</evidence>
<sequence>VGKINADATIMMWLGTLKKGMDLDSWGQLVEAINAYERLVEEMMHEAQQPKMLSLFSDDQKITLRKNAACLELRIKSLQSPDLENAFLLEQLEQIYLVLQNIMLPCQDFPFDVTPLSAKKLPKPKAPKKLDSPRISEFNFCDCSNSVSLPMYCSGTLLPRLKPKHGRTLLTIKIVNMGLKDAALCVDPYITITVRDVCGTELTTSQDTPFAVNLEGTYLIFQVDVEIQLPVEDIPTDAAIFFELKHYKPLKRLTSTKCFALLEMDEIRPGAAIIELYKKPTDYRRKKLQLLTKKPLYLHIHQTLLHT</sequence>
<comment type="similarity">
    <text evidence="1">Belongs to the AIDA family.</text>
</comment>
<dbReference type="Ensembl" id="ENSPMAT00000004529.1">
    <property type="protein sequence ID" value="ENSPMAP00000004511.1"/>
    <property type="gene ID" value="ENSPMAG00000004112.1"/>
</dbReference>
<accession>S4RH29</accession>
<dbReference type="GO" id="GO:0035091">
    <property type="term" value="F:phosphatidylinositol binding"/>
    <property type="evidence" value="ECO:0007669"/>
    <property type="project" value="TreeGrafter"/>
</dbReference>
<proteinExistence type="inferred from homology"/>
<organism evidence="5">
    <name type="scientific">Petromyzon marinus</name>
    <name type="common">Sea lamprey</name>
    <dbReference type="NCBI Taxonomy" id="7757"/>
    <lineage>
        <taxon>Eukaryota</taxon>
        <taxon>Metazoa</taxon>
        <taxon>Chordata</taxon>
        <taxon>Craniata</taxon>
        <taxon>Vertebrata</taxon>
        <taxon>Cyclostomata</taxon>
        <taxon>Hyperoartia</taxon>
        <taxon>Petromyzontiformes</taxon>
        <taxon>Petromyzontidae</taxon>
        <taxon>Petromyzon</taxon>
    </lineage>
</organism>
<keyword evidence="2" id="KW-0217">Developmental protein</keyword>
<dbReference type="GeneTree" id="ENSGT00390000016465"/>
<evidence type="ECO:0000256" key="3">
    <source>
        <dbReference type="ARBA" id="ARBA00059715"/>
    </source>
</evidence>
<name>S4RH29_PETMA</name>
<dbReference type="InterPro" id="IPR035892">
    <property type="entry name" value="C2_domain_sf"/>
</dbReference>
<dbReference type="Gene3D" id="2.60.40.150">
    <property type="entry name" value="C2 domain"/>
    <property type="match status" value="1"/>
</dbReference>
<comment type="function">
    <text evidence="3">Acts as a ventralizing factor during embryogenesis. Inhibits axin-mediated JNK activation by binding axin and disrupting axin homodimerization. This in turn antagonizes a Wnt/beta-catenin-independent dorsalization pathway activated by AXIN/JNK-signaling.</text>
</comment>
<dbReference type="GO" id="GO:0048264">
    <property type="term" value="P:determination of ventral identity"/>
    <property type="evidence" value="ECO:0007669"/>
    <property type="project" value="TreeGrafter"/>
</dbReference>
<dbReference type="InterPro" id="IPR023421">
    <property type="entry name" value="AIDA_N"/>
</dbReference>
<dbReference type="OMA" id="ADATIMM"/>